<dbReference type="Proteomes" id="UP000011864">
    <property type="component" value="Chromosome"/>
</dbReference>
<name>K7AEA5_9ALTE</name>
<dbReference type="AlphaFoldDB" id="K7AEA5"/>
<proteinExistence type="predicted"/>
<dbReference type="RefSeq" id="WP_007643730.1">
    <property type="nucleotide sequence ID" value="NC_020514.1"/>
</dbReference>
<evidence type="ECO:0000313" key="2">
    <source>
        <dbReference type="Proteomes" id="UP000011864"/>
    </source>
</evidence>
<dbReference type="STRING" id="1129794.C427_5362"/>
<dbReference type="EMBL" id="CP003837">
    <property type="protein sequence ID" value="AGH47459.1"/>
    <property type="molecule type" value="Genomic_DNA"/>
</dbReference>
<accession>K7AEA5</accession>
<evidence type="ECO:0000313" key="1">
    <source>
        <dbReference type="EMBL" id="AGH47459.1"/>
    </source>
</evidence>
<dbReference type="HOGENOM" id="CLU_2555228_0_0_6"/>
<dbReference type="OrthoDB" id="6290690at2"/>
<dbReference type="KEGG" id="gps:C427_5362"/>
<keyword evidence="1" id="KW-0449">Lipoprotein</keyword>
<keyword evidence="2" id="KW-1185">Reference proteome</keyword>
<gene>
    <name evidence="1" type="ORF">C427_5362</name>
</gene>
<dbReference type="PATRIC" id="fig|1129794.4.peg.5345"/>
<reference evidence="1 2" key="1">
    <citation type="journal article" date="2013" name="Genome Announc.">
        <title>Complete Genome Sequence of Glaciecola psychrophila Strain 170T.</title>
        <authorList>
            <person name="Yin J."/>
            <person name="Chen J."/>
            <person name="Liu G."/>
            <person name="Yu Y."/>
            <person name="Song L."/>
            <person name="Wang X."/>
            <person name="Qu X."/>
        </authorList>
    </citation>
    <scope>NUCLEOTIDE SEQUENCE [LARGE SCALE GENOMIC DNA]</scope>
    <source>
        <strain evidence="1 2">170</strain>
    </source>
</reference>
<protein>
    <submittedName>
        <fullName evidence="1">Lipoprotein</fullName>
    </submittedName>
</protein>
<sequence length="82" mass="9147">MIKFTGESLAGQPTSVPQAFAGRKTLLLFGYIHKSQIDIARRLIGLEQTNIQVAAYEIPRIKGMFLQMFSTAFDNSMRNGIP</sequence>
<organism evidence="1 2">
    <name type="scientific">Paraglaciecola psychrophila 170</name>
    <dbReference type="NCBI Taxonomy" id="1129794"/>
    <lineage>
        <taxon>Bacteria</taxon>
        <taxon>Pseudomonadati</taxon>
        <taxon>Pseudomonadota</taxon>
        <taxon>Gammaproteobacteria</taxon>
        <taxon>Alteromonadales</taxon>
        <taxon>Alteromonadaceae</taxon>
        <taxon>Paraglaciecola</taxon>
    </lineage>
</organism>